<reference evidence="3 4" key="1">
    <citation type="submission" date="2019-03" db="EMBL/GenBank/DDBJ databases">
        <title>Comparative genomic analyses of the sweetpotato soil rot pathogen, Streptomyces ipomoeae.</title>
        <authorList>
            <person name="Ruschel Soares N."/>
            <person name="Badger J.H."/>
            <person name="Huguet-Tapia J.C."/>
            <person name="Clark C.A."/>
            <person name="Pettis G.S."/>
        </authorList>
    </citation>
    <scope>NUCLEOTIDE SEQUENCE [LARGE SCALE GENOMIC DNA]</scope>
    <source>
        <strain evidence="3 4">88-35</strain>
    </source>
</reference>
<keyword evidence="1" id="KW-0560">Oxidoreductase</keyword>
<dbReference type="InterPro" id="IPR036388">
    <property type="entry name" value="WH-like_DNA-bd_sf"/>
</dbReference>
<dbReference type="AlphaFoldDB" id="A0AAE8W3X0"/>
<dbReference type="InterPro" id="IPR036188">
    <property type="entry name" value="FAD/NAD-bd_sf"/>
</dbReference>
<evidence type="ECO:0000256" key="1">
    <source>
        <dbReference type="ARBA" id="ARBA00023002"/>
    </source>
</evidence>
<dbReference type="SUPFAM" id="SSF46785">
    <property type="entry name" value="Winged helix' DNA-binding domain"/>
    <property type="match status" value="1"/>
</dbReference>
<dbReference type="PRINTS" id="PR00778">
    <property type="entry name" value="HTHARSR"/>
</dbReference>
<dbReference type="Proteomes" id="UP000318720">
    <property type="component" value="Unassembled WGS sequence"/>
</dbReference>
<dbReference type="Gene3D" id="1.10.10.10">
    <property type="entry name" value="Winged helix-like DNA-binding domain superfamily/Winged helix DNA-binding domain"/>
    <property type="match status" value="1"/>
</dbReference>
<organism evidence="3 4">
    <name type="scientific">Streptomyces ipomoeae</name>
    <dbReference type="NCBI Taxonomy" id="103232"/>
    <lineage>
        <taxon>Bacteria</taxon>
        <taxon>Bacillati</taxon>
        <taxon>Actinomycetota</taxon>
        <taxon>Actinomycetes</taxon>
        <taxon>Kitasatosporales</taxon>
        <taxon>Streptomycetaceae</taxon>
        <taxon>Streptomyces</taxon>
    </lineage>
</organism>
<dbReference type="SMART" id="SM00418">
    <property type="entry name" value="HTH_ARSR"/>
    <property type="match status" value="1"/>
</dbReference>
<dbReference type="CDD" id="cd00090">
    <property type="entry name" value="HTH_ARSR"/>
    <property type="match status" value="1"/>
</dbReference>
<dbReference type="InterPro" id="IPR011991">
    <property type="entry name" value="ArsR-like_HTH"/>
</dbReference>
<dbReference type="PANTHER" id="PTHR43539:SF78">
    <property type="entry name" value="FLAVIN-CONTAINING MONOOXYGENASE"/>
    <property type="match status" value="1"/>
</dbReference>
<evidence type="ECO:0000259" key="2">
    <source>
        <dbReference type="PROSITE" id="PS50987"/>
    </source>
</evidence>
<dbReference type="SUPFAM" id="SSF51905">
    <property type="entry name" value="FAD/NAD(P)-binding domain"/>
    <property type="match status" value="1"/>
</dbReference>
<protein>
    <submittedName>
        <fullName evidence="3">Metalloregulator ArsR/SmtB family transcription factor</fullName>
    </submittedName>
</protein>
<feature type="domain" description="HTH arsR-type" evidence="2">
    <location>
        <begin position="409"/>
        <end position="504"/>
    </location>
</feature>
<dbReference type="GO" id="GO:0004497">
    <property type="term" value="F:monooxygenase activity"/>
    <property type="evidence" value="ECO:0007669"/>
    <property type="project" value="TreeGrafter"/>
</dbReference>
<sequence>MEHVDTVVIGGGQSGPATGHALLRHGIRPVVLEASEQAAGSWPRYYDSLTLFSPARYSSLPGMPFPDGNPDRYPHRDEVVAYLTAYAARLDADTRTASPRHRVTGIRRTEGGFEVGLRDGSRPAARAVVAASGTFGHPYRPALPGLEGCTGSVLHAADHRSPTPFAGQRILVVGAGNSAVQIAAELAQVARASLTSRGPVKFARQRFLGRDLHFWLARTSPDTAPLGRFVRTPPTQLVIDDGRYRAALAQGAPDRRELFTGIDGTKAAWPDGTREEVDTILPATGYRPDLPHLAGLDGALDSAGRPRHRDGITLAHPGLAFVGLEWQRSLSSSSLRGVGSSPRGVGRDAARVARRQRLTSPTAEPLASPSWFDVCQHRCMSNTRVLPLLDAEGSEAVTPCCPPLTERPFTAEEAETAARMFKALGDPVRLRLFSAVASHEGGEACVCDISDVGVSQPTVSHHLKKLREAGLLTSERRGTWVYYRVEPSVLAAMGKLLTIAPVAA</sequence>
<accession>A0AAE8W3X0</accession>
<dbReference type="InterPro" id="IPR036291">
    <property type="entry name" value="NAD(P)-bd_dom_sf"/>
</dbReference>
<evidence type="ECO:0000313" key="4">
    <source>
        <dbReference type="Proteomes" id="UP000318720"/>
    </source>
</evidence>
<dbReference type="InterPro" id="IPR050982">
    <property type="entry name" value="Auxin_biosynth/cation_transpt"/>
</dbReference>
<dbReference type="Gene3D" id="3.50.50.60">
    <property type="entry name" value="FAD/NAD(P)-binding domain"/>
    <property type="match status" value="1"/>
</dbReference>
<dbReference type="PANTHER" id="PTHR43539">
    <property type="entry name" value="FLAVIN-BINDING MONOOXYGENASE-LIKE PROTEIN (AFU_ORTHOLOGUE AFUA_4G09220)"/>
    <property type="match status" value="1"/>
</dbReference>
<dbReference type="SUPFAM" id="SSF51735">
    <property type="entry name" value="NAD(P)-binding Rossmann-fold domains"/>
    <property type="match status" value="1"/>
</dbReference>
<dbReference type="FunFam" id="1.10.10.10:FF:000372">
    <property type="entry name" value="ArsR family transcriptional regulator"/>
    <property type="match status" value="1"/>
</dbReference>
<dbReference type="NCBIfam" id="NF033788">
    <property type="entry name" value="HTH_metalloreg"/>
    <property type="match status" value="1"/>
</dbReference>
<proteinExistence type="predicted"/>
<evidence type="ECO:0000313" key="3">
    <source>
        <dbReference type="EMBL" id="TQE35918.1"/>
    </source>
</evidence>
<dbReference type="GO" id="GO:0050660">
    <property type="term" value="F:flavin adenine dinucleotide binding"/>
    <property type="evidence" value="ECO:0007669"/>
    <property type="project" value="TreeGrafter"/>
</dbReference>
<comment type="caution">
    <text evidence="3">The sequence shown here is derived from an EMBL/GenBank/DDBJ whole genome shotgun (WGS) entry which is preliminary data.</text>
</comment>
<gene>
    <name evidence="3" type="ORF">Sipo8835_11975</name>
</gene>
<dbReference type="PROSITE" id="PS50987">
    <property type="entry name" value="HTH_ARSR_2"/>
    <property type="match status" value="1"/>
</dbReference>
<name>A0AAE8W3X0_9ACTN</name>
<dbReference type="Pfam" id="PF01022">
    <property type="entry name" value="HTH_5"/>
    <property type="match status" value="1"/>
</dbReference>
<dbReference type="InterPro" id="IPR036390">
    <property type="entry name" value="WH_DNA-bd_sf"/>
</dbReference>
<dbReference type="EMBL" id="SPAZ01000100">
    <property type="protein sequence ID" value="TQE35918.1"/>
    <property type="molecule type" value="Genomic_DNA"/>
</dbReference>
<dbReference type="GO" id="GO:0003700">
    <property type="term" value="F:DNA-binding transcription factor activity"/>
    <property type="evidence" value="ECO:0007669"/>
    <property type="project" value="InterPro"/>
</dbReference>
<dbReference type="Pfam" id="PF13738">
    <property type="entry name" value="Pyr_redox_3"/>
    <property type="match status" value="1"/>
</dbReference>
<dbReference type="InterPro" id="IPR001845">
    <property type="entry name" value="HTH_ArsR_DNA-bd_dom"/>
</dbReference>